<protein>
    <recommendedName>
        <fullName evidence="3">TonB-dependent receptor</fullName>
    </recommendedName>
</protein>
<proteinExistence type="predicted"/>
<dbReference type="AlphaFoldDB" id="A0AAW4SI88"/>
<evidence type="ECO:0008006" key="3">
    <source>
        <dbReference type="Google" id="ProtNLM"/>
    </source>
</evidence>
<organism evidence="1 2">
    <name type="scientific">Bacteroides xylanisolvens</name>
    <dbReference type="NCBI Taxonomy" id="371601"/>
    <lineage>
        <taxon>Bacteria</taxon>
        <taxon>Pseudomonadati</taxon>
        <taxon>Bacteroidota</taxon>
        <taxon>Bacteroidia</taxon>
        <taxon>Bacteroidales</taxon>
        <taxon>Bacteroidaceae</taxon>
        <taxon>Bacteroides</taxon>
    </lineage>
</organism>
<sequence length="59" mass="6956">MKDKAFMKKMHINQLRFYISGMNLLTWDHMKTNDIDVEGGKVSNFPTSQYWTVGLNLNF</sequence>
<dbReference type="Proteomes" id="UP001197958">
    <property type="component" value="Unassembled WGS sequence"/>
</dbReference>
<dbReference type="RefSeq" id="WP_225486287.1">
    <property type="nucleotide sequence ID" value="NZ_JAIWWQ010000011.1"/>
</dbReference>
<evidence type="ECO:0000313" key="1">
    <source>
        <dbReference type="EMBL" id="MCA4522670.1"/>
    </source>
</evidence>
<gene>
    <name evidence="1" type="ORF">LDZ35_05515</name>
</gene>
<accession>A0AAW4SI88</accession>
<comment type="caution">
    <text evidence="1">The sequence shown here is derived from an EMBL/GenBank/DDBJ whole genome shotgun (WGS) entry which is preliminary data.</text>
</comment>
<reference evidence="1" key="1">
    <citation type="submission" date="2023-08" db="EMBL/GenBank/DDBJ databases">
        <title>Mucin Metabolism Genes Underlie the Key Renovations of Bacteroides xylanisolvens Genomes in Captive Great Apes.</title>
        <authorList>
            <person name="Nishida A.H."/>
        </authorList>
    </citation>
    <scope>NUCLEOTIDE SEQUENCE</scope>
    <source>
        <strain evidence="1">P19.10B</strain>
    </source>
</reference>
<dbReference type="EMBL" id="JAIWWW010000009">
    <property type="protein sequence ID" value="MCA4522670.1"/>
    <property type="molecule type" value="Genomic_DNA"/>
</dbReference>
<name>A0AAW4SI88_9BACE</name>
<evidence type="ECO:0000313" key="2">
    <source>
        <dbReference type="Proteomes" id="UP001197958"/>
    </source>
</evidence>